<dbReference type="OrthoDB" id="43333at2157"/>
<dbReference type="EMBL" id="CP058601">
    <property type="protein sequence ID" value="QLG49080.1"/>
    <property type="molecule type" value="Genomic_DNA"/>
</dbReference>
<dbReference type="SUPFAM" id="SSF54631">
    <property type="entry name" value="CBS-domain pair"/>
    <property type="match status" value="1"/>
</dbReference>
<dbReference type="RefSeq" id="WP_179260815.1">
    <property type="nucleotide sequence ID" value="NZ_CP058601.1"/>
</dbReference>
<proteinExistence type="predicted"/>
<dbReference type="PANTHER" id="PTHR43080:SF2">
    <property type="entry name" value="CBS DOMAIN-CONTAINING PROTEIN"/>
    <property type="match status" value="1"/>
</dbReference>
<evidence type="ECO:0000256" key="2">
    <source>
        <dbReference type="PROSITE-ProRule" id="PRU00703"/>
    </source>
</evidence>
<keyword evidence="5" id="KW-1185">Reference proteome</keyword>
<dbReference type="GeneID" id="56033539"/>
<dbReference type="SMART" id="SM00116">
    <property type="entry name" value="CBS"/>
    <property type="match status" value="2"/>
</dbReference>
<name>A0A7D5KZE4_9EURY</name>
<protein>
    <submittedName>
        <fullName evidence="4">CBS domain-containing protein</fullName>
    </submittedName>
</protein>
<keyword evidence="1 2" id="KW-0129">CBS domain</keyword>
<dbReference type="AlphaFoldDB" id="A0A7D5KZE4"/>
<dbReference type="Pfam" id="PF00571">
    <property type="entry name" value="CBS"/>
    <property type="match status" value="2"/>
</dbReference>
<dbReference type="Proteomes" id="UP000509241">
    <property type="component" value="Chromosome"/>
</dbReference>
<dbReference type="InterPro" id="IPR000644">
    <property type="entry name" value="CBS_dom"/>
</dbReference>
<evidence type="ECO:0000259" key="3">
    <source>
        <dbReference type="PROSITE" id="PS51371"/>
    </source>
</evidence>
<feature type="domain" description="CBS" evidence="3">
    <location>
        <begin position="1"/>
        <end position="67"/>
    </location>
</feature>
<dbReference type="Gene3D" id="3.10.580.10">
    <property type="entry name" value="CBS-domain"/>
    <property type="match status" value="1"/>
</dbReference>
<organism evidence="4 5">
    <name type="scientific">Natrinema halophilum</name>
    <dbReference type="NCBI Taxonomy" id="1699371"/>
    <lineage>
        <taxon>Archaea</taxon>
        <taxon>Methanobacteriati</taxon>
        <taxon>Methanobacteriota</taxon>
        <taxon>Stenosarchaea group</taxon>
        <taxon>Halobacteria</taxon>
        <taxon>Halobacteriales</taxon>
        <taxon>Natrialbaceae</taxon>
        <taxon>Natrinema</taxon>
    </lineage>
</organism>
<reference evidence="4" key="1">
    <citation type="submission" date="2020-07" db="EMBL/GenBank/DDBJ databases">
        <authorList>
            <person name="Cui H."/>
        </authorList>
    </citation>
    <scope>NUCLEOTIDE SEQUENCE [LARGE SCALE GENOMIC DNA]</scope>
    <source>
        <strain evidence="4">YPL8</strain>
    </source>
</reference>
<evidence type="ECO:0000313" key="5">
    <source>
        <dbReference type="Proteomes" id="UP000509241"/>
    </source>
</evidence>
<dbReference type="PROSITE" id="PS51371">
    <property type="entry name" value="CBS"/>
    <property type="match status" value="2"/>
</dbReference>
<dbReference type="InterPro" id="IPR051257">
    <property type="entry name" value="Diverse_CBS-Domain"/>
</dbReference>
<gene>
    <name evidence="4" type="ORF">HYG82_09570</name>
</gene>
<feature type="domain" description="CBS" evidence="3">
    <location>
        <begin position="72"/>
        <end position="128"/>
    </location>
</feature>
<accession>A0A7D5KZE4</accession>
<sequence>MIETTVESVGLCPSVTIAPDTSVTEAARQLRRTDVPALVVIESDAVVGVVSESDLVAMVAETDERPTVRALMSTPVTTTTPSATLSEAAETMRASGVKHLPVVSDGRFRGLLSARALAPYLPRHRLEIEWRDEPMRLESADDLGVTSGD</sequence>
<dbReference type="PANTHER" id="PTHR43080">
    <property type="entry name" value="CBS DOMAIN-CONTAINING PROTEIN CBSX3, MITOCHONDRIAL"/>
    <property type="match status" value="1"/>
</dbReference>
<dbReference type="KEGG" id="haly:HYG82_09570"/>
<dbReference type="InterPro" id="IPR046342">
    <property type="entry name" value="CBS_dom_sf"/>
</dbReference>
<evidence type="ECO:0000313" key="4">
    <source>
        <dbReference type="EMBL" id="QLG49080.1"/>
    </source>
</evidence>
<evidence type="ECO:0000256" key="1">
    <source>
        <dbReference type="ARBA" id="ARBA00023122"/>
    </source>
</evidence>